<dbReference type="AlphaFoldDB" id="A0A2P5AXI1"/>
<dbReference type="InterPro" id="IPR029058">
    <property type="entry name" value="AB_hydrolase_fold"/>
</dbReference>
<protein>
    <submittedName>
        <fullName evidence="4">Alpha/beta hydrolase fold</fullName>
    </submittedName>
</protein>
<proteinExistence type="predicted"/>
<name>A0A2P5AXI1_PARAD</name>
<sequence length="420" mass="45666">MAADLRMRSSSGASSSPPALILTSGASGRIRAIFSVRALRSLLMLISAFVLLLLLPFRGRRRTTPSSEKEHEKQEGVGGGSGIHRKGAVVRVPASMVASRRAAATAVAVDQEVAARRALAIRRVLQDDHDGGGEFSVRDFSLFVTARGDTIFTQSWTPPASVKIRGLVVILHGLNEHSGRYSDFSKQLNANGFKVYGMDWIGHGGSDGLHAYVHSLDYAVTDTKSFLEKVLAENPGLPCFFFGHSTGGAIVLKATLDPKVEANVAGVVLTSPAVGVQPSHPIFAVLAPIVSFLLPRYQVSAANKKGTPVSRDPEALVAKYSDPLVYTGSIRVRTGYEILRITSYLQQNLRKLRVPFLVLHGNADTVTDPEASRKLYEEASSNDKNIKLFDGLLHDLLFEPEGEEIMEDIVEWLNQRVQKL</sequence>
<dbReference type="FunFam" id="3.40.50.1820:FF:000111">
    <property type="entry name" value="Alpha/beta-Hydrolases superfamily protein"/>
    <property type="match status" value="1"/>
</dbReference>
<reference evidence="5" key="1">
    <citation type="submission" date="2016-06" db="EMBL/GenBank/DDBJ databases">
        <title>Parallel loss of symbiosis genes in relatives of nitrogen-fixing non-legume Parasponia.</title>
        <authorList>
            <person name="Van Velzen R."/>
            <person name="Holmer R."/>
            <person name="Bu F."/>
            <person name="Rutten L."/>
            <person name="Van Zeijl A."/>
            <person name="Liu W."/>
            <person name="Santuari L."/>
            <person name="Cao Q."/>
            <person name="Sharma T."/>
            <person name="Shen D."/>
            <person name="Roswanjaya Y."/>
            <person name="Wardhani T."/>
            <person name="Kalhor M.S."/>
            <person name="Jansen J."/>
            <person name="Van den Hoogen J."/>
            <person name="Gungor B."/>
            <person name="Hartog M."/>
            <person name="Hontelez J."/>
            <person name="Verver J."/>
            <person name="Yang W.-C."/>
            <person name="Schijlen E."/>
            <person name="Repin R."/>
            <person name="Schilthuizen M."/>
            <person name="Schranz E."/>
            <person name="Heidstra R."/>
            <person name="Miyata K."/>
            <person name="Fedorova E."/>
            <person name="Kohlen W."/>
            <person name="Bisseling T."/>
            <person name="Smit S."/>
            <person name="Geurts R."/>
        </authorList>
    </citation>
    <scope>NUCLEOTIDE SEQUENCE [LARGE SCALE GENOMIC DNA]</scope>
    <source>
        <strain evidence="5">cv. WU1-14</strain>
    </source>
</reference>
<dbReference type="Pfam" id="PF12146">
    <property type="entry name" value="Hydrolase_4"/>
    <property type="match status" value="1"/>
</dbReference>
<dbReference type="EMBL" id="JXTB01000419">
    <property type="protein sequence ID" value="PON41264.1"/>
    <property type="molecule type" value="Genomic_DNA"/>
</dbReference>
<dbReference type="STRING" id="3476.A0A2P5AXI1"/>
<evidence type="ECO:0000259" key="3">
    <source>
        <dbReference type="Pfam" id="PF12146"/>
    </source>
</evidence>
<evidence type="ECO:0000313" key="5">
    <source>
        <dbReference type="Proteomes" id="UP000237105"/>
    </source>
</evidence>
<gene>
    <name evidence="4" type="ORF">PanWU01x14_291030</name>
</gene>
<evidence type="ECO:0000313" key="4">
    <source>
        <dbReference type="EMBL" id="PON41264.1"/>
    </source>
</evidence>
<dbReference type="InterPro" id="IPR022742">
    <property type="entry name" value="Hydrolase_4"/>
</dbReference>
<dbReference type="Proteomes" id="UP000237105">
    <property type="component" value="Unassembled WGS sequence"/>
</dbReference>
<dbReference type="OrthoDB" id="2498029at2759"/>
<dbReference type="InterPro" id="IPR051044">
    <property type="entry name" value="MAG_DAG_Lipase"/>
</dbReference>
<dbReference type="PRINTS" id="PR00111">
    <property type="entry name" value="ABHYDROLASE"/>
</dbReference>
<accession>A0A2P5AXI1</accession>
<dbReference type="InterPro" id="IPR000073">
    <property type="entry name" value="AB_hydrolase_1"/>
</dbReference>
<keyword evidence="5" id="KW-1185">Reference proteome</keyword>
<dbReference type="GO" id="GO:0016787">
    <property type="term" value="F:hydrolase activity"/>
    <property type="evidence" value="ECO:0007669"/>
    <property type="project" value="UniProtKB-KW"/>
</dbReference>
<keyword evidence="2" id="KW-1133">Transmembrane helix</keyword>
<keyword evidence="4" id="KW-0378">Hydrolase</keyword>
<comment type="caution">
    <text evidence="4">The sequence shown here is derived from an EMBL/GenBank/DDBJ whole genome shotgun (WGS) entry which is preliminary data.</text>
</comment>
<feature type="region of interest" description="Disordered" evidence="1">
    <location>
        <begin position="62"/>
        <end position="84"/>
    </location>
</feature>
<feature type="transmembrane region" description="Helical" evidence="2">
    <location>
        <begin position="38"/>
        <end position="57"/>
    </location>
</feature>
<dbReference type="SUPFAM" id="SSF53474">
    <property type="entry name" value="alpha/beta-Hydrolases"/>
    <property type="match status" value="1"/>
</dbReference>
<keyword evidence="2" id="KW-0812">Transmembrane</keyword>
<keyword evidence="2" id="KW-0472">Membrane</keyword>
<evidence type="ECO:0000256" key="2">
    <source>
        <dbReference type="SAM" id="Phobius"/>
    </source>
</evidence>
<dbReference type="PANTHER" id="PTHR11614">
    <property type="entry name" value="PHOSPHOLIPASE-RELATED"/>
    <property type="match status" value="1"/>
</dbReference>
<evidence type="ECO:0000256" key="1">
    <source>
        <dbReference type="SAM" id="MobiDB-lite"/>
    </source>
</evidence>
<organism evidence="4 5">
    <name type="scientific">Parasponia andersonii</name>
    <name type="common">Sponia andersonii</name>
    <dbReference type="NCBI Taxonomy" id="3476"/>
    <lineage>
        <taxon>Eukaryota</taxon>
        <taxon>Viridiplantae</taxon>
        <taxon>Streptophyta</taxon>
        <taxon>Embryophyta</taxon>
        <taxon>Tracheophyta</taxon>
        <taxon>Spermatophyta</taxon>
        <taxon>Magnoliopsida</taxon>
        <taxon>eudicotyledons</taxon>
        <taxon>Gunneridae</taxon>
        <taxon>Pentapetalae</taxon>
        <taxon>rosids</taxon>
        <taxon>fabids</taxon>
        <taxon>Rosales</taxon>
        <taxon>Cannabaceae</taxon>
        <taxon>Parasponia</taxon>
    </lineage>
</organism>
<feature type="domain" description="Serine aminopeptidase S33" evidence="3">
    <location>
        <begin position="164"/>
        <end position="401"/>
    </location>
</feature>
<dbReference type="Gene3D" id="3.40.50.1820">
    <property type="entry name" value="alpha/beta hydrolase"/>
    <property type="match status" value="1"/>
</dbReference>